<reference evidence="1" key="1">
    <citation type="submission" date="2013-03" db="EMBL/GenBank/DDBJ databases">
        <authorList>
            <person name="Aslett M."/>
        </authorList>
    </citation>
    <scope>NUCLEOTIDE SEQUENCE [LARGE SCALE GENOMIC DNA]</scope>
    <source>
        <strain evidence="1">ISE/inbred ISE</strain>
    </source>
</reference>
<comment type="caution">
    <text evidence="1">The sequence shown here is derived from an EMBL/GenBank/DDBJ whole genome shotgun (WGS) entry which is preliminary data.</text>
</comment>
<reference evidence="1" key="2">
    <citation type="submission" date="2013-05" db="EMBL/GenBank/DDBJ databases">
        <title>The genome and transcriptome of Haemonchus contortus: a key model parasite for drug and vaccine discovery.</title>
        <authorList>
            <person name="Laing R."/>
            <person name="Kikuchi T."/>
            <person name="Martinelli A."/>
            <person name="Tsai I.J."/>
            <person name="Beech R.N."/>
            <person name="Redman E."/>
            <person name="Holroyd N."/>
            <person name="Bartley D.J."/>
            <person name="Beasley H."/>
            <person name="Britton C."/>
            <person name="Curran D."/>
            <person name="Devaney E."/>
            <person name="Gilabert A."/>
            <person name="Jackson F."/>
            <person name="Hunt M."/>
            <person name="Johnston S."/>
            <person name="Kryukov I."/>
            <person name="Li K."/>
            <person name="Morrison A.A."/>
            <person name="Reid A.J."/>
            <person name="Sargison N."/>
            <person name="Saunders G."/>
            <person name="Wasmuth J.D."/>
            <person name="Wolstenholme A."/>
            <person name="Berriman M."/>
            <person name="Gilleard J.S."/>
            <person name="Cotton J.A."/>
        </authorList>
    </citation>
    <scope>NUCLEOTIDE SEQUENCE [LARGE SCALE GENOMIC DNA]</scope>
    <source>
        <strain evidence="1">ISE/inbred ISE</strain>
    </source>
</reference>
<gene>
    <name evidence="1" type="ORF">HCOI_00227100</name>
</gene>
<dbReference type="EMBL" id="CAVP010052503">
    <property type="protein sequence ID" value="CDL93790.1"/>
    <property type="molecule type" value="Genomic_DNA"/>
</dbReference>
<evidence type="ECO:0000313" key="1">
    <source>
        <dbReference type="EMBL" id="CDL93790.1"/>
    </source>
</evidence>
<organism evidence="1">
    <name type="scientific">Haemonchus contortus</name>
    <name type="common">Barber pole worm</name>
    <dbReference type="NCBI Taxonomy" id="6289"/>
    <lineage>
        <taxon>Eukaryota</taxon>
        <taxon>Metazoa</taxon>
        <taxon>Ecdysozoa</taxon>
        <taxon>Nematoda</taxon>
        <taxon>Chromadorea</taxon>
        <taxon>Rhabditida</taxon>
        <taxon>Rhabditina</taxon>
        <taxon>Rhabditomorpha</taxon>
        <taxon>Strongyloidea</taxon>
        <taxon>Trichostrongylidae</taxon>
        <taxon>Haemonchus</taxon>
    </lineage>
</organism>
<sequence>MGYTIDIIWALLSCSRFHRTEYGPISSGISEQRKECVDENVRREFEPKEPESSNAYLTVTRTFSFDGAKEQLINKKSGNSILCRVRREELARGGEPSVRLMARAFETIDTCTPVRQKFFSIRKSRSVESAQGRSHFEPTKRPLFNSWHRMFA</sequence>
<protein>
    <submittedName>
        <fullName evidence="1">Protein TAG-241, isoform d</fullName>
    </submittedName>
</protein>
<accession>W6NA26</accession>
<proteinExistence type="predicted"/>
<dbReference type="AlphaFoldDB" id="W6NA26"/>
<name>W6NA26_HAECO</name>